<accession>A0A8J2JFC9</accession>
<gene>
    <name evidence="2" type="ORF">AFUS01_LOCUS5276</name>
</gene>
<dbReference type="EMBL" id="CAJVCH010033437">
    <property type="protein sequence ID" value="CAG7714123.1"/>
    <property type="molecule type" value="Genomic_DNA"/>
</dbReference>
<proteinExistence type="predicted"/>
<evidence type="ECO:0000313" key="2">
    <source>
        <dbReference type="EMBL" id="CAG7714123.1"/>
    </source>
</evidence>
<comment type="caution">
    <text evidence="2">The sequence shown here is derived from an EMBL/GenBank/DDBJ whole genome shotgun (WGS) entry which is preliminary data.</text>
</comment>
<dbReference type="AlphaFoldDB" id="A0A8J2JFC9"/>
<dbReference type="Proteomes" id="UP000708208">
    <property type="component" value="Unassembled WGS sequence"/>
</dbReference>
<keyword evidence="1" id="KW-1133">Transmembrane helix</keyword>
<feature type="transmembrane region" description="Helical" evidence="1">
    <location>
        <begin position="52"/>
        <end position="73"/>
    </location>
</feature>
<keyword evidence="1" id="KW-0812">Transmembrane</keyword>
<name>A0A8J2JFC9_9HEXA</name>
<keyword evidence="1" id="KW-0472">Membrane</keyword>
<organism evidence="2 3">
    <name type="scientific">Allacma fusca</name>
    <dbReference type="NCBI Taxonomy" id="39272"/>
    <lineage>
        <taxon>Eukaryota</taxon>
        <taxon>Metazoa</taxon>
        <taxon>Ecdysozoa</taxon>
        <taxon>Arthropoda</taxon>
        <taxon>Hexapoda</taxon>
        <taxon>Collembola</taxon>
        <taxon>Symphypleona</taxon>
        <taxon>Sminthuridae</taxon>
        <taxon>Allacma</taxon>
    </lineage>
</organism>
<keyword evidence="3" id="KW-1185">Reference proteome</keyword>
<sequence length="150" mass="16571">MIRQLKLLQIFNILMNRFWSDFIITGCTVLVVALTTASAYATLTLHGVLPPLLYWIFPFCLVWNVSCTNIGIFGKLAEVSTTSESVKKRIRTIALVALCKMKSVEELASLKEIQALSRFGVKAGSTGYVTLSTQAGMMEGSMNYLILLLV</sequence>
<evidence type="ECO:0000313" key="3">
    <source>
        <dbReference type="Proteomes" id="UP000708208"/>
    </source>
</evidence>
<feature type="transmembrane region" description="Helical" evidence="1">
    <location>
        <begin position="21"/>
        <end position="40"/>
    </location>
</feature>
<evidence type="ECO:0000256" key="1">
    <source>
        <dbReference type="SAM" id="Phobius"/>
    </source>
</evidence>
<reference evidence="2" key="1">
    <citation type="submission" date="2021-06" db="EMBL/GenBank/DDBJ databases">
        <authorList>
            <person name="Hodson N. C."/>
            <person name="Mongue J. A."/>
            <person name="Jaron S. K."/>
        </authorList>
    </citation>
    <scope>NUCLEOTIDE SEQUENCE</scope>
</reference>
<protein>
    <submittedName>
        <fullName evidence="2">Uncharacterized protein</fullName>
    </submittedName>
</protein>